<dbReference type="Gene3D" id="2.180.10.10">
    <property type="entry name" value="RHS repeat-associated core"/>
    <property type="match status" value="1"/>
</dbReference>
<feature type="non-terminal residue" evidence="1">
    <location>
        <position position="70"/>
    </location>
</feature>
<organism evidence="1 2">
    <name type="scientific">Paraburkholderia antibiotica</name>
    <dbReference type="NCBI Taxonomy" id="2728839"/>
    <lineage>
        <taxon>Bacteria</taxon>
        <taxon>Pseudomonadati</taxon>
        <taxon>Pseudomonadota</taxon>
        <taxon>Betaproteobacteria</taxon>
        <taxon>Burkholderiales</taxon>
        <taxon>Burkholderiaceae</taxon>
        <taxon>Paraburkholderia</taxon>
    </lineage>
</organism>
<sequence>MDAEGNTTSYRCDALGRVASITQPDGSGEALTWDGEGNLRSYRDGAGQVTEYSYNAQHQPVLRKDAAGRQ</sequence>
<accession>A0A7Y0A2W1</accession>
<evidence type="ECO:0000313" key="2">
    <source>
        <dbReference type="Proteomes" id="UP000583127"/>
    </source>
</evidence>
<dbReference type="Proteomes" id="UP000583127">
    <property type="component" value="Unassembled WGS sequence"/>
</dbReference>
<comment type="caution">
    <text evidence="1">The sequence shown here is derived from an EMBL/GenBank/DDBJ whole genome shotgun (WGS) entry which is preliminary data.</text>
</comment>
<proteinExistence type="predicted"/>
<reference evidence="1 2" key="1">
    <citation type="submission" date="2020-04" db="EMBL/GenBank/DDBJ databases">
        <title>Paraburkholderia sp. G-4-1-8 isolated from soil.</title>
        <authorList>
            <person name="Dahal R.H."/>
        </authorList>
    </citation>
    <scope>NUCLEOTIDE SEQUENCE [LARGE SCALE GENOMIC DNA]</scope>
    <source>
        <strain evidence="1 2">G-4-1-8</strain>
    </source>
</reference>
<dbReference type="InterPro" id="IPR031325">
    <property type="entry name" value="RHS_repeat"/>
</dbReference>
<keyword evidence="2" id="KW-1185">Reference proteome</keyword>
<gene>
    <name evidence="1" type="ORF">HHL14_32690</name>
</gene>
<evidence type="ECO:0000313" key="1">
    <source>
        <dbReference type="EMBL" id="NML35550.1"/>
    </source>
</evidence>
<dbReference type="AlphaFoldDB" id="A0A7Y0A2W1"/>
<protein>
    <submittedName>
        <fullName evidence="1">RHS repeat protein</fullName>
    </submittedName>
</protein>
<dbReference type="InterPro" id="IPR006530">
    <property type="entry name" value="YD"/>
</dbReference>
<dbReference type="NCBIfam" id="TIGR01643">
    <property type="entry name" value="YD_repeat_2x"/>
    <property type="match status" value="3"/>
</dbReference>
<name>A0A7Y0A2W1_9BURK</name>
<dbReference type="Pfam" id="PF05593">
    <property type="entry name" value="RHS_repeat"/>
    <property type="match status" value="2"/>
</dbReference>
<dbReference type="EMBL" id="JABBFZ010000058">
    <property type="protein sequence ID" value="NML35550.1"/>
    <property type="molecule type" value="Genomic_DNA"/>
</dbReference>